<dbReference type="GO" id="GO:0043565">
    <property type="term" value="F:sequence-specific DNA binding"/>
    <property type="evidence" value="ECO:0007669"/>
    <property type="project" value="InterPro"/>
</dbReference>
<dbReference type="OrthoDB" id="10067219at2759"/>
<dbReference type="PROSITE" id="PS00345">
    <property type="entry name" value="ETS_DOMAIN_1"/>
    <property type="match status" value="1"/>
</dbReference>
<sequence length="479" mass="52817">METNITLWQFLLELLLNRQYENIITWTNNEGEFKLTNAEEVARLWGLRKNKLNMNYDKLSRALRYYYDKNIIKKVLGQKFVYKFVSYPDATKLDPSSKVPYNLKMQMPMNAYGCFLANNMASITSHSFSEPSHNNNNNNNNNNNHNIGSNNKKDPNFFSYHSLQNHPAFVGTEPNNNNIHLPSMEPTDLSFKTAQNLSKKRIHTETDNESVSSEEAWTESSDNCSISLSINSQANHKRAKTNFRAMLSSPSSLLSSSPSNRSTTSSPVTENYSNLSNDCSPVNLSQSANLEKETNHKQSGSSTNPSTTKSNETSNSSPSSSSSSSMSSKSATNNGKQESTNNSSSNSTSGTIKSKPKPPPICAIPSSPTRNNPSFAQSLQTPIVTYTSPFLAKHTPGLFNSSYSFFNSLSPLLVPSPRYASGANHFQFPAHIGTAPPTPTNMITMPPLSPYASPSFSSAFFDPQFLLSPQSTSIPVLQS</sequence>
<keyword evidence="2 3" id="KW-0238">DNA-binding</keyword>
<dbReference type="EMBL" id="JXLN01009913">
    <property type="protein sequence ID" value="KPM04693.1"/>
    <property type="molecule type" value="Genomic_DNA"/>
</dbReference>
<dbReference type="InterPro" id="IPR046328">
    <property type="entry name" value="ETS_fam"/>
</dbReference>
<organism evidence="5 6">
    <name type="scientific">Sarcoptes scabiei</name>
    <name type="common">Itch mite</name>
    <name type="synonym">Acarus scabiei</name>
    <dbReference type="NCBI Taxonomy" id="52283"/>
    <lineage>
        <taxon>Eukaryota</taxon>
        <taxon>Metazoa</taxon>
        <taxon>Ecdysozoa</taxon>
        <taxon>Arthropoda</taxon>
        <taxon>Chelicerata</taxon>
        <taxon>Arachnida</taxon>
        <taxon>Acari</taxon>
        <taxon>Acariformes</taxon>
        <taxon>Sarcoptiformes</taxon>
        <taxon>Astigmata</taxon>
        <taxon>Psoroptidia</taxon>
        <taxon>Sarcoptoidea</taxon>
        <taxon>Sarcoptidae</taxon>
        <taxon>Sarcoptinae</taxon>
        <taxon>Sarcoptes</taxon>
    </lineage>
</organism>
<feature type="compositionally biased region" description="Polar residues" evidence="4">
    <location>
        <begin position="209"/>
        <end position="218"/>
    </location>
</feature>
<dbReference type="PROSITE" id="PS50061">
    <property type="entry name" value="ETS_DOMAIN_3"/>
    <property type="match status" value="1"/>
</dbReference>
<dbReference type="VEuPathDB" id="VectorBase:SSCA002635"/>
<reference evidence="5 6" key="1">
    <citation type="journal article" date="2015" name="Parasit. Vectors">
        <title>Draft genome of the scabies mite.</title>
        <authorList>
            <person name="Rider S.D.Jr."/>
            <person name="Morgan M.S."/>
            <person name="Arlian L.G."/>
        </authorList>
    </citation>
    <scope>NUCLEOTIDE SEQUENCE [LARGE SCALE GENOMIC DNA]</scope>
    <source>
        <strain evidence="5">Arlian Lab</strain>
    </source>
</reference>
<dbReference type="Proteomes" id="UP000616769">
    <property type="component" value="Unassembled WGS sequence"/>
</dbReference>
<comment type="subcellular location">
    <subcellularLocation>
        <location evidence="3">Nucleus</location>
    </subcellularLocation>
</comment>
<feature type="compositionally biased region" description="Polar residues" evidence="4">
    <location>
        <begin position="270"/>
        <end position="289"/>
    </location>
</feature>
<evidence type="ECO:0000256" key="1">
    <source>
        <dbReference type="ARBA" id="ARBA00005562"/>
    </source>
</evidence>
<dbReference type="InterPro" id="IPR000418">
    <property type="entry name" value="Ets_dom"/>
</dbReference>
<evidence type="ECO:0000256" key="3">
    <source>
        <dbReference type="RuleBase" id="RU004019"/>
    </source>
</evidence>
<dbReference type="InterPro" id="IPR036388">
    <property type="entry name" value="WH-like_DNA-bd_sf"/>
</dbReference>
<keyword evidence="3" id="KW-0539">Nucleus</keyword>
<dbReference type="InterPro" id="IPR036390">
    <property type="entry name" value="WH_DNA-bd_sf"/>
</dbReference>
<evidence type="ECO:0000256" key="4">
    <source>
        <dbReference type="SAM" id="MobiDB-lite"/>
    </source>
</evidence>
<dbReference type="AlphaFoldDB" id="A0A132A169"/>
<dbReference type="Pfam" id="PF00178">
    <property type="entry name" value="Ets"/>
    <property type="match status" value="1"/>
</dbReference>
<dbReference type="PRINTS" id="PR00454">
    <property type="entry name" value="ETSDOMAIN"/>
</dbReference>
<dbReference type="GO" id="GO:0000981">
    <property type="term" value="F:DNA-binding transcription factor activity, RNA polymerase II-specific"/>
    <property type="evidence" value="ECO:0007669"/>
    <property type="project" value="TreeGrafter"/>
</dbReference>
<dbReference type="PANTHER" id="PTHR11849">
    <property type="entry name" value="ETS"/>
    <property type="match status" value="1"/>
</dbReference>
<dbReference type="PROSITE" id="PS00346">
    <property type="entry name" value="ETS_DOMAIN_2"/>
    <property type="match status" value="1"/>
</dbReference>
<dbReference type="Gene3D" id="1.10.10.10">
    <property type="entry name" value="Winged helix-like DNA-binding domain superfamily/Winged helix DNA-binding domain"/>
    <property type="match status" value="1"/>
</dbReference>
<protein>
    <submittedName>
        <fullName evidence="5">ETS domain-containing protein</fullName>
    </submittedName>
</protein>
<evidence type="ECO:0000313" key="5">
    <source>
        <dbReference type="EMBL" id="KPM04693.1"/>
    </source>
</evidence>
<feature type="region of interest" description="Disordered" evidence="4">
    <location>
        <begin position="127"/>
        <end position="158"/>
    </location>
</feature>
<feature type="compositionally biased region" description="Low complexity" evidence="4">
    <location>
        <begin position="299"/>
        <end position="349"/>
    </location>
</feature>
<dbReference type="GO" id="GO:0030154">
    <property type="term" value="P:cell differentiation"/>
    <property type="evidence" value="ECO:0007669"/>
    <property type="project" value="TreeGrafter"/>
</dbReference>
<comment type="caution">
    <text evidence="5">The sequence shown here is derived from an EMBL/GenBank/DDBJ whole genome shotgun (WGS) entry which is preliminary data.</text>
</comment>
<dbReference type="SMART" id="SM00413">
    <property type="entry name" value="ETS"/>
    <property type="match status" value="1"/>
</dbReference>
<feature type="compositionally biased region" description="Low complexity" evidence="4">
    <location>
        <begin position="133"/>
        <end position="146"/>
    </location>
</feature>
<evidence type="ECO:0000256" key="2">
    <source>
        <dbReference type="ARBA" id="ARBA00023125"/>
    </source>
</evidence>
<feature type="compositionally biased region" description="Low complexity" evidence="4">
    <location>
        <begin position="249"/>
        <end position="269"/>
    </location>
</feature>
<comment type="similarity">
    <text evidence="1 3">Belongs to the ETS family.</text>
</comment>
<gene>
    <name evidence="5" type="ORF">QR98_0031460</name>
</gene>
<accession>A0A132A169</accession>
<proteinExistence type="inferred from homology"/>
<evidence type="ECO:0000313" key="6">
    <source>
        <dbReference type="Proteomes" id="UP000616769"/>
    </source>
</evidence>
<dbReference type="PANTHER" id="PTHR11849:SF133">
    <property type="entry name" value="ETS DOMAIN-CONTAINING PROTEIN"/>
    <property type="match status" value="1"/>
</dbReference>
<feature type="region of interest" description="Disordered" evidence="4">
    <location>
        <begin position="249"/>
        <end position="376"/>
    </location>
</feature>
<dbReference type="GO" id="GO:0005634">
    <property type="term" value="C:nucleus"/>
    <property type="evidence" value="ECO:0007669"/>
    <property type="project" value="UniProtKB-SubCell"/>
</dbReference>
<feature type="region of interest" description="Disordered" evidence="4">
    <location>
        <begin position="196"/>
        <end position="218"/>
    </location>
</feature>
<name>A0A132A169_SARSC</name>
<dbReference type="SUPFAM" id="SSF46785">
    <property type="entry name" value="Winged helix' DNA-binding domain"/>
    <property type="match status" value="1"/>
</dbReference>
<feature type="compositionally biased region" description="Polar residues" evidence="4">
    <location>
        <begin position="366"/>
        <end position="376"/>
    </location>
</feature>